<feature type="compositionally biased region" description="Basic and acidic residues" evidence="1">
    <location>
        <begin position="92"/>
        <end position="110"/>
    </location>
</feature>
<comment type="caution">
    <text evidence="2">The sequence shown here is derived from an EMBL/GenBank/DDBJ whole genome shotgun (WGS) entry which is preliminary data.</text>
</comment>
<evidence type="ECO:0000313" key="3">
    <source>
        <dbReference type="Proteomes" id="UP001501166"/>
    </source>
</evidence>
<gene>
    <name evidence="2" type="ORF">GCM10008932_13800</name>
</gene>
<feature type="region of interest" description="Disordered" evidence="1">
    <location>
        <begin position="90"/>
        <end position="132"/>
    </location>
</feature>
<dbReference type="InterPro" id="IPR036910">
    <property type="entry name" value="HMG_box_dom_sf"/>
</dbReference>
<evidence type="ECO:0000256" key="1">
    <source>
        <dbReference type="SAM" id="MobiDB-lite"/>
    </source>
</evidence>
<proteinExistence type="predicted"/>
<keyword evidence="3" id="KW-1185">Reference proteome</keyword>
<protein>
    <submittedName>
        <fullName evidence="2">Uncharacterized protein</fullName>
    </submittedName>
</protein>
<dbReference type="EMBL" id="BAAACW010000083">
    <property type="protein sequence ID" value="GAA0362421.1"/>
    <property type="molecule type" value="Genomic_DNA"/>
</dbReference>
<dbReference type="RefSeq" id="WP_343755052.1">
    <property type="nucleotide sequence ID" value="NZ_BAAACW010000083.1"/>
</dbReference>
<sequence>MKLRLMVLAAGALLMTGGKTVLGARSFESMPSDESVYRVEESYPMRGPNEYRMHEVLDERDNNFNDDSFEDHFREMERFHLEWGNLTEEEREEWRDRRNESQDRYNDRSFDGYGMMGPRRANLSRHGCGVRR</sequence>
<name>A0ABN0XEW8_9LACT</name>
<evidence type="ECO:0000313" key="2">
    <source>
        <dbReference type="EMBL" id="GAA0362421.1"/>
    </source>
</evidence>
<accession>A0ABN0XEW8</accession>
<reference evidence="2 3" key="1">
    <citation type="journal article" date="2019" name="Int. J. Syst. Evol. Microbiol.">
        <title>The Global Catalogue of Microorganisms (GCM) 10K type strain sequencing project: providing services to taxonomists for standard genome sequencing and annotation.</title>
        <authorList>
            <consortium name="The Broad Institute Genomics Platform"/>
            <consortium name="The Broad Institute Genome Sequencing Center for Infectious Disease"/>
            <person name="Wu L."/>
            <person name="Ma J."/>
        </authorList>
    </citation>
    <scope>NUCLEOTIDE SEQUENCE [LARGE SCALE GENOMIC DNA]</scope>
    <source>
        <strain evidence="2 3">JCM 12662</strain>
    </source>
</reference>
<dbReference type="Proteomes" id="UP001501166">
    <property type="component" value="Unassembled WGS sequence"/>
</dbReference>
<dbReference type="SUPFAM" id="SSF47095">
    <property type="entry name" value="HMG-box"/>
    <property type="match status" value="1"/>
</dbReference>
<organism evidence="2 3">
    <name type="scientific">Alkalibacterium iburiense</name>
    <dbReference type="NCBI Taxonomy" id="290589"/>
    <lineage>
        <taxon>Bacteria</taxon>
        <taxon>Bacillati</taxon>
        <taxon>Bacillota</taxon>
        <taxon>Bacilli</taxon>
        <taxon>Lactobacillales</taxon>
        <taxon>Carnobacteriaceae</taxon>
        <taxon>Alkalibacterium</taxon>
    </lineage>
</organism>